<dbReference type="InterPro" id="IPR051600">
    <property type="entry name" value="Beta-PGM-like"/>
</dbReference>
<dbReference type="Gene3D" id="1.10.150.240">
    <property type="entry name" value="Putative phosphatase, domain 2"/>
    <property type="match status" value="1"/>
</dbReference>
<dbReference type="PANTHER" id="PTHR46193:SF18">
    <property type="entry name" value="HEXITOL PHOSPHATASE B"/>
    <property type="match status" value="1"/>
</dbReference>
<dbReference type="Proteomes" id="UP000268007">
    <property type="component" value="Unassembled WGS sequence"/>
</dbReference>
<sequence length="221" mass="25117">MTTTYKAFIFDLNGTMINDMEYHTRAWRHLLNNELGGNFTWDQVKQQMYGKNPEVLVRMFGPDRFTMDEMVSLSLEKEKRYQQEYFNELALLPGLHHFLEAAYQKGIPMAIGSAAIPFNINFVLDNLNIRHYFKAIVSADDVVLSKPHPETYTKVATALGIPANECLVFEDVPKGAEAALNADMDCVVLTTTHLAEEFEGMPNVKHTAPDFTGEFFNKLID</sequence>
<dbReference type="NCBIfam" id="TIGR01509">
    <property type="entry name" value="HAD-SF-IA-v3"/>
    <property type="match status" value="1"/>
</dbReference>
<comment type="caution">
    <text evidence="6">The sequence shown here is derived from an EMBL/GenBank/DDBJ whole genome shotgun (WGS) entry which is preliminary data.</text>
</comment>
<dbReference type="Pfam" id="PF13419">
    <property type="entry name" value="HAD_2"/>
    <property type="match status" value="1"/>
</dbReference>
<dbReference type="PANTHER" id="PTHR46193">
    <property type="entry name" value="6-PHOSPHOGLUCONATE PHOSPHATASE"/>
    <property type="match status" value="1"/>
</dbReference>
<keyword evidence="5" id="KW-0119">Carbohydrate metabolism</keyword>
<evidence type="ECO:0000313" key="6">
    <source>
        <dbReference type="EMBL" id="RKR85699.1"/>
    </source>
</evidence>
<evidence type="ECO:0000256" key="3">
    <source>
        <dbReference type="ARBA" id="ARBA00022723"/>
    </source>
</evidence>
<evidence type="ECO:0000313" key="7">
    <source>
        <dbReference type="Proteomes" id="UP000268007"/>
    </source>
</evidence>
<dbReference type="EMBL" id="RBKU01000001">
    <property type="protein sequence ID" value="RKR85699.1"/>
    <property type="molecule type" value="Genomic_DNA"/>
</dbReference>
<dbReference type="SUPFAM" id="SSF56784">
    <property type="entry name" value="HAD-like"/>
    <property type="match status" value="1"/>
</dbReference>
<keyword evidence="6" id="KW-0378">Hydrolase</keyword>
<name>A0A495JCB0_9SPHI</name>
<dbReference type="InterPro" id="IPR036412">
    <property type="entry name" value="HAD-like_sf"/>
</dbReference>
<evidence type="ECO:0000256" key="4">
    <source>
        <dbReference type="ARBA" id="ARBA00022842"/>
    </source>
</evidence>
<dbReference type="InterPro" id="IPR006439">
    <property type="entry name" value="HAD-SF_hydro_IA"/>
</dbReference>
<keyword evidence="4" id="KW-0460">Magnesium</keyword>
<evidence type="ECO:0000256" key="1">
    <source>
        <dbReference type="ARBA" id="ARBA00001946"/>
    </source>
</evidence>
<keyword evidence="7" id="KW-1185">Reference proteome</keyword>
<dbReference type="InterPro" id="IPR041492">
    <property type="entry name" value="HAD_2"/>
</dbReference>
<dbReference type="InterPro" id="IPR023198">
    <property type="entry name" value="PGP-like_dom2"/>
</dbReference>
<dbReference type="OrthoDB" id="9797743at2"/>
<dbReference type="GO" id="GO:0046872">
    <property type="term" value="F:metal ion binding"/>
    <property type="evidence" value="ECO:0007669"/>
    <property type="project" value="UniProtKB-KW"/>
</dbReference>
<dbReference type="SFLD" id="SFLDS00003">
    <property type="entry name" value="Haloacid_Dehalogenase"/>
    <property type="match status" value="1"/>
</dbReference>
<comment type="similarity">
    <text evidence="2">Belongs to the HAD-like hydrolase superfamily. CbbY/CbbZ/Gph/YieH family.</text>
</comment>
<dbReference type="RefSeq" id="WP_121201729.1">
    <property type="nucleotide sequence ID" value="NZ_RBKU01000001.1"/>
</dbReference>
<dbReference type="GO" id="GO:0016787">
    <property type="term" value="F:hydrolase activity"/>
    <property type="evidence" value="ECO:0007669"/>
    <property type="project" value="UniProtKB-KW"/>
</dbReference>
<dbReference type="SFLD" id="SFLDG01135">
    <property type="entry name" value="C1.5.6:_HAD__Beta-PGM__Phospha"/>
    <property type="match status" value="1"/>
</dbReference>
<gene>
    <name evidence="6" type="ORF">BDD43_5970</name>
</gene>
<comment type="cofactor">
    <cofactor evidence="1">
        <name>Mg(2+)</name>
        <dbReference type="ChEBI" id="CHEBI:18420"/>
    </cofactor>
</comment>
<dbReference type="SFLD" id="SFLDG01129">
    <property type="entry name" value="C1.5:_HAD__Beta-PGM__Phosphata"/>
    <property type="match status" value="1"/>
</dbReference>
<evidence type="ECO:0000256" key="2">
    <source>
        <dbReference type="ARBA" id="ARBA00006171"/>
    </source>
</evidence>
<organism evidence="6 7">
    <name type="scientific">Mucilaginibacter gracilis</name>
    <dbReference type="NCBI Taxonomy" id="423350"/>
    <lineage>
        <taxon>Bacteria</taxon>
        <taxon>Pseudomonadati</taxon>
        <taxon>Bacteroidota</taxon>
        <taxon>Sphingobacteriia</taxon>
        <taxon>Sphingobacteriales</taxon>
        <taxon>Sphingobacteriaceae</taxon>
        <taxon>Mucilaginibacter</taxon>
    </lineage>
</organism>
<dbReference type="AlphaFoldDB" id="A0A495JCB0"/>
<dbReference type="InterPro" id="IPR023214">
    <property type="entry name" value="HAD_sf"/>
</dbReference>
<protein>
    <submittedName>
        <fullName evidence="6">HAD superfamily hydrolase (TIGR01509 family)</fullName>
    </submittedName>
</protein>
<reference evidence="6 7" key="1">
    <citation type="submission" date="2018-10" db="EMBL/GenBank/DDBJ databases">
        <title>Genomic Encyclopedia of Archaeal and Bacterial Type Strains, Phase II (KMG-II): from individual species to whole genera.</title>
        <authorList>
            <person name="Goeker M."/>
        </authorList>
    </citation>
    <scope>NUCLEOTIDE SEQUENCE [LARGE SCALE GENOMIC DNA]</scope>
    <source>
        <strain evidence="6 7">DSM 18602</strain>
    </source>
</reference>
<keyword evidence="3" id="KW-0479">Metal-binding</keyword>
<dbReference type="CDD" id="cd07505">
    <property type="entry name" value="HAD_BPGM-like"/>
    <property type="match status" value="1"/>
</dbReference>
<dbReference type="Gene3D" id="3.40.50.1000">
    <property type="entry name" value="HAD superfamily/HAD-like"/>
    <property type="match status" value="1"/>
</dbReference>
<accession>A0A495JCB0</accession>
<proteinExistence type="inferred from homology"/>
<evidence type="ECO:0000256" key="5">
    <source>
        <dbReference type="ARBA" id="ARBA00023277"/>
    </source>
</evidence>